<dbReference type="HOGENOM" id="CLU_005496_0_0_1"/>
<evidence type="ECO:0000259" key="3">
    <source>
        <dbReference type="Pfam" id="PF02714"/>
    </source>
</evidence>
<feature type="region of interest" description="Disordered" evidence="1">
    <location>
        <begin position="1189"/>
        <end position="1215"/>
    </location>
</feature>
<feature type="domain" description="CSC1/OSCA1-like 7TM region" evidence="3">
    <location>
        <begin position="863"/>
        <end position="1122"/>
    </location>
</feature>
<evidence type="ECO:0000256" key="2">
    <source>
        <dbReference type="SAM" id="Phobius"/>
    </source>
</evidence>
<feature type="transmembrane region" description="Helical" evidence="2">
    <location>
        <begin position="147"/>
        <end position="170"/>
    </location>
</feature>
<dbReference type="Proteomes" id="UP000027195">
    <property type="component" value="Unassembled WGS sequence"/>
</dbReference>
<dbReference type="GO" id="GO:0005227">
    <property type="term" value="F:calcium-activated cation channel activity"/>
    <property type="evidence" value="ECO:0007669"/>
    <property type="project" value="InterPro"/>
</dbReference>
<accession>A0A067N8M6</accession>
<dbReference type="InterPro" id="IPR045122">
    <property type="entry name" value="Csc1-like"/>
</dbReference>
<gene>
    <name evidence="4" type="ORF">BOTBODRAFT_151194</name>
</gene>
<feature type="region of interest" description="Disordered" evidence="1">
    <location>
        <begin position="412"/>
        <end position="441"/>
    </location>
</feature>
<dbReference type="STRING" id="930990.A0A067N8M6"/>
<feature type="transmembrane region" description="Helical" evidence="2">
    <location>
        <begin position="996"/>
        <end position="1019"/>
    </location>
</feature>
<proteinExistence type="predicted"/>
<dbReference type="PANTHER" id="PTHR13018:SF5">
    <property type="entry name" value="RE44586P"/>
    <property type="match status" value="1"/>
</dbReference>
<feature type="region of interest" description="Disordered" evidence="1">
    <location>
        <begin position="489"/>
        <end position="513"/>
    </location>
</feature>
<feature type="transmembrane region" description="Helical" evidence="2">
    <location>
        <begin position="1048"/>
        <end position="1068"/>
    </location>
</feature>
<feature type="transmembrane region" description="Helical" evidence="2">
    <location>
        <begin position="243"/>
        <end position="267"/>
    </location>
</feature>
<feature type="compositionally biased region" description="Low complexity" evidence="1">
    <location>
        <begin position="26"/>
        <end position="37"/>
    </location>
</feature>
<dbReference type="EMBL" id="KL198017">
    <property type="protein sequence ID" value="KDQ20482.1"/>
    <property type="molecule type" value="Genomic_DNA"/>
</dbReference>
<feature type="transmembrane region" description="Helical" evidence="2">
    <location>
        <begin position="957"/>
        <end position="976"/>
    </location>
</feature>
<feature type="region of interest" description="Disordered" evidence="1">
    <location>
        <begin position="1"/>
        <end position="80"/>
    </location>
</feature>
<feature type="region of interest" description="Disordered" evidence="1">
    <location>
        <begin position="1253"/>
        <end position="1275"/>
    </location>
</feature>
<feature type="transmembrane region" description="Helical" evidence="2">
    <location>
        <begin position="1139"/>
        <end position="1160"/>
    </location>
</feature>
<reference evidence="5" key="1">
    <citation type="journal article" date="2014" name="Proc. Natl. Acad. Sci. U.S.A.">
        <title>Extensive sampling of basidiomycete genomes demonstrates inadequacy of the white-rot/brown-rot paradigm for wood decay fungi.</title>
        <authorList>
            <person name="Riley R."/>
            <person name="Salamov A.A."/>
            <person name="Brown D.W."/>
            <person name="Nagy L.G."/>
            <person name="Floudas D."/>
            <person name="Held B.W."/>
            <person name="Levasseur A."/>
            <person name="Lombard V."/>
            <person name="Morin E."/>
            <person name="Otillar R."/>
            <person name="Lindquist E.A."/>
            <person name="Sun H."/>
            <person name="LaButti K.M."/>
            <person name="Schmutz J."/>
            <person name="Jabbour D."/>
            <person name="Luo H."/>
            <person name="Baker S.E."/>
            <person name="Pisabarro A.G."/>
            <person name="Walton J.D."/>
            <person name="Blanchette R.A."/>
            <person name="Henrissat B."/>
            <person name="Martin F."/>
            <person name="Cullen D."/>
            <person name="Hibbett D.S."/>
            <person name="Grigoriev I.V."/>
        </authorList>
    </citation>
    <scope>NUCLEOTIDE SEQUENCE [LARGE SCALE GENOMIC DNA]</scope>
    <source>
        <strain evidence="5">FD-172 SS1</strain>
    </source>
</reference>
<keyword evidence="2" id="KW-1133">Transmembrane helix</keyword>
<feature type="transmembrane region" description="Helical" evidence="2">
    <location>
        <begin position="863"/>
        <end position="888"/>
    </location>
</feature>
<feature type="transmembrane region" description="Helical" evidence="2">
    <location>
        <begin position="1114"/>
        <end position="1133"/>
    </location>
</feature>
<sequence length="1347" mass="146120">MASSPSSLNAVPISNWWTTDPPPVTTPSAPTTMSSADSPPPPSAPPSTGVPASGTGIGVSAGGSSMPGSAGQPTTFPATTPTITSVPVTITLSSTTVVSASPSAIGVSGSGGSLSSFPTLSSSAPIPQQSSSTLDFSTGCAGSTVDYAASGIVATAIFSLAVGLIVWLLFAYLRPRFPQIYGVRSWFVRPELRPAPLRGTYWAFLFPPVPMVPDCPSDVSDAHESLETDAKLFPSDEELTQRVLWVAFLLVLGWTILGLVAALPLYLVSTPCIGQSAAQPQHEGGYTTLQDLSLLRLLQMLDNRTINTTFVGASKYHTRAIVDGTDRAGNARIRLIILAVFILVLAVLPAMRKLFKEFNNLVAYRRRWLDTRCDGIEMVWLRAKDAPGFIGWGEGRIKEFLTQNGLSVSLGSAANSPVRDEGRLHRNDSRRSRRNEARETEKALPDIDVKGIFSISDTHQLSILIEERDRVLNNLEAAEAQYISSFRLSTPSPTGSNADIPEVPPMEESSTKLKISRPFPMISSPRRHAVRGATDSSTVVPPTSYVAPSSYYKLRSVQGISSRRNSEVSGSSFEDKIHQRVIGSRFQEVERDSMHLGRLPLGSLVHLDEDGALGASSSQARTSFRPNQIFASPAGTDSNSRAPESMSFTAEMLNENFLGQPWNYSMAERPPSSGTRNSLRFPSPNIASTSQVPSPSRWNPASPSNYALASPLGRNSMRPESSAMSYSRNMPKPEINRQETFPMRARGTTTTSSIQEQPLHLRAQEQQPFVRPHSEMDHETLGIVYNDIRNWRSKLKALNSWIADVQQETFNDIAGGARIKGWLIYGRGVRFLPGAQVIEGRSKDDVRWQELQYEGGMLSNMTFWFIVFVVSLFLAAAFIPVIGLALAGAPDFAYYVPVLNGLARRNDLGAGVATTLAPALAATLFIAVAVGIVHYAALFRGSPSVSGSRLMEFKANFFIMVFITGVWLITLSALLFGLDAFATNTNKGSTVATGSIYIGAFLLALVLSVAIIAPGLLILQPVRLWRLLRAQKWAITPRQKFRASYPRIYNPTFGMGACIIAVFFAATLSLLFPLIGPAIVLLLILTLIAHRYLIGYVYGRTDAGQTGGLLQLWLLRRFGTMLSLQPLLLGLIVLSRRMYALAGVLLAAAALIIISVEVYAEWQTREPGLDSLSPMTRDSLDTYTRAIRESEAQLPAGEQGSGSSPRSRRESRPRRSIASVLDMMAASLAIGPSGTHGPVPLPSESINDLVSTERAARTHPNAPPQLSTADPAEETSGLLYPPELLAPVPLIWLPNDAAGIARSEAYDLQRYHGLEATLDVVPETKSQRDPPPVRIRRINSRTRIIDS</sequence>
<feature type="transmembrane region" description="Helical" evidence="2">
    <location>
        <begin position="908"/>
        <end position="936"/>
    </location>
</feature>
<dbReference type="GO" id="GO:0005886">
    <property type="term" value="C:plasma membrane"/>
    <property type="evidence" value="ECO:0007669"/>
    <property type="project" value="TreeGrafter"/>
</dbReference>
<evidence type="ECO:0000313" key="5">
    <source>
        <dbReference type="Proteomes" id="UP000027195"/>
    </source>
</evidence>
<keyword evidence="2" id="KW-0472">Membrane</keyword>
<organism evidence="4 5">
    <name type="scientific">Botryobasidium botryosum (strain FD-172 SS1)</name>
    <dbReference type="NCBI Taxonomy" id="930990"/>
    <lineage>
        <taxon>Eukaryota</taxon>
        <taxon>Fungi</taxon>
        <taxon>Dikarya</taxon>
        <taxon>Basidiomycota</taxon>
        <taxon>Agaricomycotina</taxon>
        <taxon>Agaricomycetes</taxon>
        <taxon>Cantharellales</taxon>
        <taxon>Botryobasidiaceae</taxon>
        <taxon>Botryobasidium</taxon>
    </lineage>
</organism>
<dbReference type="InParanoid" id="A0A067N8M6"/>
<feature type="compositionally biased region" description="Polar residues" evidence="1">
    <location>
        <begin position="718"/>
        <end position="728"/>
    </location>
</feature>
<dbReference type="InterPro" id="IPR003864">
    <property type="entry name" value="CSC1/OSCA1-like_7TM"/>
</dbReference>
<feature type="region of interest" description="Disordered" evidence="1">
    <location>
        <begin position="616"/>
        <end position="644"/>
    </location>
</feature>
<keyword evidence="5" id="KW-1185">Reference proteome</keyword>
<feature type="compositionally biased region" description="Polar residues" evidence="1">
    <location>
        <begin position="672"/>
        <end position="707"/>
    </location>
</feature>
<evidence type="ECO:0000313" key="4">
    <source>
        <dbReference type="EMBL" id="KDQ20482.1"/>
    </source>
</evidence>
<protein>
    <recommendedName>
        <fullName evidence="3">CSC1/OSCA1-like 7TM region domain-containing protein</fullName>
    </recommendedName>
</protein>
<dbReference type="Pfam" id="PF02714">
    <property type="entry name" value="RSN1_7TM"/>
    <property type="match status" value="1"/>
</dbReference>
<evidence type="ECO:0000256" key="1">
    <source>
        <dbReference type="SAM" id="MobiDB-lite"/>
    </source>
</evidence>
<feature type="transmembrane region" description="Helical" evidence="2">
    <location>
        <begin position="1074"/>
        <end position="1093"/>
    </location>
</feature>
<keyword evidence="2" id="KW-0812">Transmembrane</keyword>
<dbReference type="PANTHER" id="PTHR13018">
    <property type="entry name" value="PROBABLE MEMBRANE PROTEIN DUF221-RELATED"/>
    <property type="match status" value="1"/>
</dbReference>
<dbReference type="OrthoDB" id="2591106at2759"/>
<feature type="compositionally biased region" description="Basic and acidic residues" evidence="1">
    <location>
        <begin position="418"/>
        <end position="441"/>
    </location>
</feature>
<feature type="transmembrane region" description="Helical" evidence="2">
    <location>
        <begin position="333"/>
        <end position="351"/>
    </location>
</feature>
<feature type="region of interest" description="Disordered" evidence="1">
    <location>
        <begin position="664"/>
        <end position="733"/>
    </location>
</feature>
<name>A0A067N8M6_BOTB1</name>
<feature type="compositionally biased region" description="Low complexity" evidence="1">
    <location>
        <begin position="62"/>
        <end position="80"/>
    </location>
</feature>